<dbReference type="Gramene" id="GBG91020">
    <property type="protein sequence ID" value="GBG91020"/>
    <property type="gene ID" value="CBR_g51679"/>
</dbReference>
<dbReference type="GO" id="GO:0006508">
    <property type="term" value="P:proteolysis"/>
    <property type="evidence" value="ECO:0007669"/>
    <property type="project" value="UniProtKB-KW"/>
</dbReference>
<keyword evidence="1" id="KW-0645">Protease</keyword>
<dbReference type="SUPFAM" id="SSF56672">
    <property type="entry name" value="DNA/RNA polymerases"/>
    <property type="match status" value="1"/>
</dbReference>
<keyword evidence="6" id="KW-0378">Hydrolase</keyword>
<dbReference type="Gene3D" id="3.30.70.270">
    <property type="match status" value="2"/>
</dbReference>
<dbReference type="InterPro" id="IPR041588">
    <property type="entry name" value="Integrase_H2C2"/>
</dbReference>
<keyword evidence="4" id="KW-0540">Nuclease</keyword>
<evidence type="ECO:0000256" key="1">
    <source>
        <dbReference type="ARBA" id="ARBA00022670"/>
    </source>
</evidence>
<dbReference type="InterPro" id="IPR043128">
    <property type="entry name" value="Rev_trsase/Diguanyl_cyclase"/>
</dbReference>
<gene>
    <name evidence="10" type="ORF">CBR_g51679</name>
</gene>
<evidence type="ECO:0000256" key="8">
    <source>
        <dbReference type="SAM" id="MobiDB-lite"/>
    </source>
</evidence>
<dbReference type="CDD" id="cd01647">
    <property type="entry name" value="RT_LTR"/>
    <property type="match status" value="1"/>
</dbReference>
<sequence>MGIDYKGLNAITVKNAEPLPMIDDLLDRVQGCKYFSKIDLKSGYHQIEVHPDDQYKTAFRTRYGHYQFIVMPFGLTNAPVTFQRCINDLFRPWLDRFVVVYLDDILVFSRTLQEHQGHLRQVLEKLREANFKINAKKCKWAKTQVLYLGHVLDGDGIKPEDNKIATIRDWLTPHTLTKLRSFLGLANYYRKFVRNFSTIVAPLRRLLKKEAIWQSDKDCTPALKKLKRALIEYPVFKVADPSFPFVVTTDASQYGIGAVLQQDDNNGYRPVEFMSARMPSEKVATSTYERELYARRHALEHWKHYLLGRHFKVYSDHKTLRWLKTQAKMTPKLTRWAAEIDQYDLELKPVKGKYNVVADALSRRSYYFGAIVHSLDIGSDLQEKVRQAHAQDPIYSDLLKRVREAPETEPNYYTKEGLLFEKTNVVDRLCVPNSEEIRSLILGECHDTEGHFSWQKTLANLMHAYTWPGMKNDCIEYVCSCKVCQRNKTTTRAPLGLLRPLPIPDQNGDSVSIDFMDAGVKSRQGKSQVMVVVDRFSNQMATVARGPHFVKARETGTSGRSANCARTARHAVDSRVAAIRGGVRDVPNVSSLRFSCEGRGRVKVAALGIVGYSNLDCCCPYTSCFLSHGEVSRSTLSFSGLVHKGLCSGGRRRPKKKKTKSRSSDRGGLPGGANNNFVRQVGRLIDTSCSHVVGQDGLCQGWKGCGAFSISEESKAALAKVMKVLYSLSGNAGTFLQGRGLGGLTRGMRCGRRSSYRSLGGSTINRGPVPVWLVNAQRRREAAGHGGVSPRTEIGGGEQGEDRSWRGEGRSWRSGTCAAFSGGMLYRPPRIVAVPRAMALAEWVQTSGLWHDPLLRDSLVAVGAGVGATMVIRFFDTLVLKGVIEQRGRKRCAPPAQSDRAAGSGDLRRSSAMVNRAAAGGDLQRSSAMVNQAALDGNKRRCEALLGGVDSGWCEVVVEKFWDEGMMMGRTIRVMHRA</sequence>
<dbReference type="InterPro" id="IPR050951">
    <property type="entry name" value="Retrovirus_Pol_polyprotein"/>
</dbReference>
<keyword evidence="7" id="KW-0695">RNA-directed DNA polymerase</keyword>
<feature type="domain" description="Reverse transcriptase" evidence="9">
    <location>
        <begin position="1"/>
        <end position="152"/>
    </location>
</feature>
<evidence type="ECO:0000259" key="9">
    <source>
        <dbReference type="PROSITE" id="PS50878"/>
    </source>
</evidence>
<dbReference type="InterPro" id="IPR043502">
    <property type="entry name" value="DNA/RNA_pol_sf"/>
</dbReference>
<dbReference type="InterPro" id="IPR000477">
    <property type="entry name" value="RT_dom"/>
</dbReference>
<evidence type="ECO:0000256" key="4">
    <source>
        <dbReference type="ARBA" id="ARBA00022722"/>
    </source>
</evidence>
<dbReference type="Pfam" id="PF17921">
    <property type="entry name" value="Integrase_H2C2"/>
    <property type="match status" value="1"/>
</dbReference>
<dbReference type="AlphaFoldDB" id="A0A388M8Y9"/>
<evidence type="ECO:0000256" key="5">
    <source>
        <dbReference type="ARBA" id="ARBA00022759"/>
    </source>
</evidence>
<reference evidence="10 11" key="1">
    <citation type="journal article" date="2018" name="Cell">
        <title>The Chara Genome: Secondary Complexity and Implications for Plant Terrestrialization.</title>
        <authorList>
            <person name="Nishiyama T."/>
            <person name="Sakayama H."/>
            <person name="Vries J.D."/>
            <person name="Buschmann H."/>
            <person name="Saint-Marcoux D."/>
            <person name="Ullrich K.K."/>
            <person name="Haas F.B."/>
            <person name="Vanderstraeten L."/>
            <person name="Becker D."/>
            <person name="Lang D."/>
            <person name="Vosolsobe S."/>
            <person name="Rombauts S."/>
            <person name="Wilhelmsson P.K.I."/>
            <person name="Janitza P."/>
            <person name="Kern R."/>
            <person name="Heyl A."/>
            <person name="Rumpler F."/>
            <person name="Villalobos L.I.A.C."/>
            <person name="Clay J.M."/>
            <person name="Skokan R."/>
            <person name="Toyoda A."/>
            <person name="Suzuki Y."/>
            <person name="Kagoshima H."/>
            <person name="Schijlen E."/>
            <person name="Tajeshwar N."/>
            <person name="Catarino B."/>
            <person name="Hetherington A.J."/>
            <person name="Saltykova A."/>
            <person name="Bonnot C."/>
            <person name="Breuninger H."/>
            <person name="Symeonidi A."/>
            <person name="Radhakrishnan G.V."/>
            <person name="Van Nieuwerburgh F."/>
            <person name="Deforce D."/>
            <person name="Chang C."/>
            <person name="Karol K.G."/>
            <person name="Hedrich R."/>
            <person name="Ulvskov P."/>
            <person name="Glockner G."/>
            <person name="Delwiche C.F."/>
            <person name="Petrasek J."/>
            <person name="Van de Peer Y."/>
            <person name="Friml J."/>
            <person name="Beilby M."/>
            <person name="Dolan L."/>
            <person name="Kohara Y."/>
            <person name="Sugano S."/>
            <person name="Fujiyama A."/>
            <person name="Delaux P.-M."/>
            <person name="Quint M."/>
            <person name="TheiBen G."/>
            <person name="Hagemann M."/>
            <person name="Harholt J."/>
            <person name="Dunand C."/>
            <person name="Zachgo S."/>
            <person name="Langdale J."/>
            <person name="Maumus F."/>
            <person name="Straeten D.V.D."/>
            <person name="Gould S.B."/>
            <person name="Rensing S.A."/>
        </authorList>
    </citation>
    <scope>NUCLEOTIDE SEQUENCE [LARGE SCALE GENOMIC DNA]</scope>
    <source>
        <strain evidence="10 11">S276</strain>
    </source>
</reference>
<keyword evidence="5" id="KW-0255">Endonuclease</keyword>
<dbReference type="Gene3D" id="1.10.340.70">
    <property type="match status" value="1"/>
</dbReference>
<feature type="region of interest" description="Disordered" evidence="8">
    <location>
        <begin position="648"/>
        <end position="675"/>
    </location>
</feature>
<keyword evidence="3" id="KW-0548">Nucleotidyltransferase</keyword>
<dbReference type="InterPro" id="IPR041373">
    <property type="entry name" value="RT_RNaseH"/>
</dbReference>
<keyword evidence="2" id="KW-0808">Transferase</keyword>
<dbReference type="FunFam" id="3.10.10.10:FF:000007">
    <property type="entry name" value="Retrovirus-related Pol polyprotein from transposon 17.6-like Protein"/>
    <property type="match status" value="1"/>
</dbReference>
<dbReference type="Proteomes" id="UP000265515">
    <property type="component" value="Unassembled WGS sequence"/>
</dbReference>
<dbReference type="PROSITE" id="PS50878">
    <property type="entry name" value="RT_POL"/>
    <property type="match status" value="1"/>
</dbReference>
<accession>A0A388M8Y9</accession>
<feature type="compositionally biased region" description="Basic residues" evidence="8">
    <location>
        <begin position="650"/>
        <end position="661"/>
    </location>
</feature>
<feature type="region of interest" description="Disordered" evidence="8">
    <location>
        <begin position="782"/>
        <end position="811"/>
    </location>
</feature>
<evidence type="ECO:0000256" key="7">
    <source>
        <dbReference type="ARBA" id="ARBA00022918"/>
    </source>
</evidence>
<protein>
    <recommendedName>
        <fullName evidence="9">Reverse transcriptase domain-containing protein</fullName>
    </recommendedName>
</protein>
<evidence type="ECO:0000256" key="3">
    <source>
        <dbReference type="ARBA" id="ARBA00022695"/>
    </source>
</evidence>
<evidence type="ECO:0000313" key="11">
    <source>
        <dbReference type="Proteomes" id="UP000265515"/>
    </source>
</evidence>
<dbReference type="OrthoDB" id="9908684at2759"/>
<dbReference type="PANTHER" id="PTHR37984:SF5">
    <property type="entry name" value="PROTEIN NYNRIN-LIKE"/>
    <property type="match status" value="1"/>
</dbReference>
<dbReference type="PANTHER" id="PTHR37984">
    <property type="entry name" value="PROTEIN CBG26694"/>
    <property type="match status" value="1"/>
</dbReference>
<dbReference type="GO" id="GO:0008233">
    <property type="term" value="F:peptidase activity"/>
    <property type="evidence" value="ECO:0007669"/>
    <property type="project" value="UniProtKB-KW"/>
</dbReference>
<dbReference type="Pfam" id="PF17917">
    <property type="entry name" value="RT_RNaseH"/>
    <property type="match status" value="1"/>
</dbReference>
<evidence type="ECO:0000256" key="6">
    <source>
        <dbReference type="ARBA" id="ARBA00022801"/>
    </source>
</evidence>
<evidence type="ECO:0000313" key="10">
    <source>
        <dbReference type="EMBL" id="GBG91020.1"/>
    </source>
</evidence>
<name>A0A388M8Y9_CHABU</name>
<dbReference type="EMBL" id="BFEA01000863">
    <property type="protein sequence ID" value="GBG91020.1"/>
    <property type="molecule type" value="Genomic_DNA"/>
</dbReference>
<dbReference type="GO" id="GO:0004519">
    <property type="term" value="F:endonuclease activity"/>
    <property type="evidence" value="ECO:0007669"/>
    <property type="project" value="UniProtKB-KW"/>
</dbReference>
<dbReference type="CDD" id="cd09274">
    <property type="entry name" value="RNase_HI_RT_Ty3"/>
    <property type="match status" value="1"/>
</dbReference>
<dbReference type="Pfam" id="PF00078">
    <property type="entry name" value="RVT_1"/>
    <property type="match status" value="1"/>
</dbReference>
<comment type="caution">
    <text evidence="10">The sequence shown here is derived from an EMBL/GenBank/DDBJ whole genome shotgun (WGS) entry which is preliminary data.</text>
</comment>
<dbReference type="Gene3D" id="3.10.10.10">
    <property type="entry name" value="HIV Type 1 Reverse Transcriptase, subunit A, domain 1"/>
    <property type="match status" value="1"/>
</dbReference>
<proteinExistence type="predicted"/>
<keyword evidence="11" id="KW-1185">Reference proteome</keyword>
<dbReference type="GO" id="GO:0003964">
    <property type="term" value="F:RNA-directed DNA polymerase activity"/>
    <property type="evidence" value="ECO:0007669"/>
    <property type="project" value="UniProtKB-KW"/>
</dbReference>
<evidence type="ECO:0000256" key="2">
    <source>
        <dbReference type="ARBA" id="ARBA00022679"/>
    </source>
</evidence>
<dbReference type="FunFam" id="3.30.70.270:FF:000020">
    <property type="entry name" value="Transposon Tf2-6 polyprotein-like Protein"/>
    <property type="match status" value="1"/>
</dbReference>
<organism evidence="10 11">
    <name type="scientific">Chara braunii</name>
    <name type="common">Braun's stonewort</name>
    <dbReference type="NCBI Taxonomy" id="69332"/>
    <lineage>
        <taxon>Eukaryota</taxon>
        <taxon>Viridiplantae</taxon>
        <taxon>Streptophyta</taxon>
        <taxon>Charophyceae</taxon>
        <taxon>Charales</taxon>
        <taxon>Characeae</taxon>
        <taxon>Chara</taxon>
    </lineage>
</organism>
<feature type="compositionally biased region" description="Basic and acidic residues" evidence="8">
    <location>
        <begin position="800"/>
        <end position="811"/>
    </location>
</feature>